<organism evidence="5 6">
    <name type="scientific">Dioszegia hungarica</name>
    <dbReference type="NCBI Taxonomy" id="4972"/>
    <lineage>
        <taxon>Eukaryota</taxon>
        <taxon>Fungi</taxon>
        <taxon>Dikarya</taxon>
        <taxon>Basidiomycota</taxon>
        <taxon>Agaricomycotina</taxon>
        <taxon>Tremellomycetes</taxon>
        <taxon>Tremellales</taxon>
        <taxon>Bulleribasidiaceae</taxon>
        <taxon>Dioszegia</taxon>
    </lineage>
</organism>
<dbReference type="EMBL" id="JAKWFO010000005">
    <property type="protein sequence ID" value="KAI9636446.1"/>
    <property type="molecule type" value="Genomic_DNA"/>
</dbReference>
<feature type="compositionally biased region" description="Low complexity" evidence="3">
    <location>
        <begin position="394"/>
        <end position="430"/>
    </location>
</feature>
<proteinExistence type="predicted"/>
<feature type="compositionally biased region" description="Low complexity" evidence="3">
    <location>
        <begin position="1071"/>
        <end position="1082"/>
    </location>
</feature>
<feature type="compositionally biased region" description="Low complexity" evidence="3">
    <location>
        <begin position="13"/>
        <end position="23"/>
    </location>
</feature>
<dbReference type="InterPro" id="IPR036390">
    <property type="entry name" value="WH_DNA-bd_sf"/>
</dbReference>
<dbReference type="PROSITE" id="PS50961">
    <property type="entry name" value="HTH_LA"/>
    <property type="match status" value="1"/>
</dbReference>
<evidence type="ECO:0000256" key="3">
    <source>
        <dbReference type="SAM" id="MobiDB-lite"/>
    </source>
</evidence>
<dbReference type="GO" id="GO:0003723">
    <property type="term" value="F:RNA binding"/>
    <property type="evidence" value="ECO:0007669"/>
    <property type="project" value="UniProtKB-UniRule"/>
</dbReference>
<dbReference type="SMART" id="SM00715">
    <property type="entry name" value="LA"/>
    <property type="match status" value="1"/>
</dbReference>
<feature type="compositionally biased region" description="Pro residues" evidence="3">
    <location>
        <begin position="95"/>
        <end position="104"/>
    </location>
</feature>
<dbReference type="InterPro" id="IPR036388">
    <property type="entry name" value="WH-like_DNA-bd_sf"/>
</dbReference>
<evidence type="ECO:0000259" key="4">
    <source>
        <dbReference type="PROSITE" id="PS50961"/>
    </source>
</evidence>
<feature type="compositionally biased region" description="Polar residues" evidence="3">
    <location>
        <begin position="246"/>
        <end position="260"/>
    </location>
</feature>
<feature type="compositionally biased region" description="Polar residues" evidence="3">
    <location>
        <begin position="1"/>
        <end position="12"/>
    </location>
</feature>
<feature type="compositionally biased region" description="Low complexity" evidence="3">
    <location>
        <begin position="272"/>
        <end position="283"/>
    </location>
</feature>
<accession>A0AA38HCH0</accession>
<dbReference type="GO" id="GO:0045727">
    <property type="term" value="P:positive regulation of translation"/>
    <property type="evidence" value="ECO:0007669"/>
    <property type="project" value="TreeGrafter"/>
</dbReference>
<dbReference type="InterPro" id="IPR045180">
    <property type="entry name" value="La_dom_prot"/>
</dbReference>
<dbReference type="RefSeq" id="XP_052946223.1">
    <property type="nucleotide sequence ID" value="XM_053093260.1"/>
</dbReference>
<dbReference type="PANTHER" id="PTHR22792:SF132">
    <property type="entry name" value="LA-RELATED PROTEIN 1"/>
    <property type="match status" value="1"/>
</dbReference>
<dbReference type="Pfam" id="PF05383">
    <property type="entry name" value="La"/>
    <property type="match status" value="1"/>
</dbReference>
<dbReference type="GO" id="GO:0010494">
    <property type="term" value="C:cytoplasmic stress granule"/>
    <property type="evidence" value="ECO:0007669"/>
    <property type="project" value="TreeGrafter"/>
</dbReference>
<feature type="compositionally biased region" description="Basic and acidic residues" evidence="3">
    <location>
        <begin position="353"/>
        <end position="368"/>
    </location>
</feature>
<dbReference type="Proteomes" id="UP001164286">
    <property type="component" value="Unassembled WGS sequence"/>
</dbReference>
<dbReference type="Gene3D" id="1.10.10.10">
    <property type="entry name" value="Winged helix-like DNA-binding domain superfamily/Winged helix DNA-binding domain"/>
    <property type="match status" value="1"/>
</dbReference>
<feature type="compositionally biased region" description="Basic and acidic residues" evidence="3">
    <location>
        <begin position="111"/>
        <end position="125"/>
    </location>
</feature>
<evidence type="ECO:0000313" key="5">
    <source>
        <dbReference type="EMBL" id="KAI9636446.1"/>
    </source>
</evidence>
<feature type="compositionally biased region" description="Low complexity" evidence="3">
    <location>
        <begin position="310"/>
        <end position="320"/>
    </location>
</feature>
<feature type="region of interest" description="Disordered" evidence="3">
    <location>
        <begin position="1026"/>
        <end position="1088"/>
    </location>
</feature>
<keyword evidence="6" id="KW-1185">Reference proteome</keyword>
<dbReference type="PANTHER" id="PTHR22792">
    <property type="entry name" value="LUPUS LA PROTEIN-RELATED"/>
    <property type="match status" value="1"/>
</dbReference>
<dbReference type="GeneID" id="77732465"/>
<protein>
    <recommendedName>
        <fullName evidence="4">HTH La-type RNA-binding domain-containing protein</fullName>
    </recommendedName>
</protein>
<evidence type="ECO:0000313" key="6">
    <source>
        <dbReference type="Proteomes" id="UP001164286"/>
    </source>
</evidence>
<feature type="region of interest" description="Disordered" evidence="3">
    <location>
        <begin position="543"/>
        <end position="699"/>
    </location>
</feature>
<feature type="compositionally biased region" description="Low complexity" evidence="3">
    <location>
        <begin position="968"/>
        <end position="977"/>
    </location>
</feature>
<dbReference type="AlphaFoldDB" id="A0AA38HCH0"/>
<feature type="compositionally biased region" description="Basic and acidic residues" evidence="3">
    <location>
        <begin position="1051"/>
        <end position="1070"/>
    </location>
</feature>
<feature type="compositionally biased region" description="Polar residues" evidence="3">
    <location>
        <begin position="726"/>
        <end position="743"/>
    </location>
</feature>
<dbReference type="InterPro" id="IPR006630">
    <property type="entry name" value="La_HTH"/>
</dbReference>
<evidence type="ECO:0000256" key="1">
    <source>
        <dbReference type="ARBA" id="ARBA00022884"/>
    </source>
</evidence>
<sequence length="1088" mass="111570">MTAAPTSPQPNGSTPLSPSSSTSVFNALGSYADRIRDKDMTDGLSPSTSAGGASSSKKSPKPSKSTELPNGTTSHPAAASSSSTSKPREAKSNAMPPPPPPKAAPAPRGRAVKEKEEKEPEKAQGQEDEGAWETVPAGKPRRKEKEGTASTNWRDRPKEKRDSSAWRNGDDEKVRGEGKKKGGQAAGASTTSARSTSTHAVPSSSSTSATPSTTARAASVTPASTTRKAWGIVTPSPTVPIAASPLASTSKPRVGTQTPPSAAPSKAVPTETPKSTPSARTTTPPSPSVNGASTAVNTSVTGSVASPNLSATAETASTATMVTPRGGLEEDEDWRIRPRKLSAEMSAVTPESETERAEVAEPEVKETRPAQAAPPPSTNAWAERRKAMGTTNQAQAAPAPNPSFPAASSSDSIASKTSTITPSPSVTTASKTAGPEKMLFGSVEISESKGMVNGASAGPAVGGTDGVKVAAPKKKKQAQGGQRHVVDTNAFPDLAQAVAQPKKVEKKEGKSEESSLVDDAGAPRKTKWTAIPATELLAAADEAKRHAQAVANRLKHQQQAQNQTSGQSRAPITTTSASAILSESSLSPKVPRKRSAEGKKGRAIRSGSNGAITLPPNPMRRGSGSTVGGTSVAGLGMGKPVFGSFRGMEGEEQATGLAPSGTVNGGSSAPMSRQSTSQGPSPQRSRTQLPSPSTEGADVGSTMASEIAALRMGAPSFNGAPGGMMGSTTAPMPQSGFPTSSGASAPRSVRPPRQSFSGGRGRGAYRGGFKSGMAGAMNPGTGEVYMSNGNGNGNGNGYPRGAGGYSTFVPQAGQIGASGQNGYEPNQGMYAVWDPVQGYAMPSGMYGTPGGAQRQTLPMPPPPMPVTQAAGLDALRFYVLGQVEYYFSMQNLAMDFFLRQQMDSEGWIDIAMISSFNRIKSLTPDVSIIKEMMAVSALLEVRDDKVRLSHGESKRWVLPDAKPSPFVDDGTGESAGTGEEGDGGLGLSVGWGSIPIENGQGNVMGLGMEDRTGFAQGVENALMKSSSSAPSVAAGAGAKAAESEGEGDEKEDGKDIKMDLEGGKDGEQEKSTVTSASSDTAAEQVELR</sequence>
<feature type="compositionally biased region" description="Low complexity" evidence="3">
    <location>
        <begin position="622"/>
        <end position="634"/>
    </location>
</feature>
<feature type="compositionally biased region" description="Low complexity" evidence="3">
    <location>
        <begin position="557"/>
        <end position="588"/>
    </location>
</feature>
<name>A0AA38HCH0_9TREE</name>
<keyword evidence="1 2" id="KW-0694">RNA-binding</keyword>
<comment type="caution">
    <text evidence="5">The sequence shown here is derived from an EMBL/GenBank/DDBJ whole genome shotgun (WGS) entry which is preliminary data.</text>
</comment>
<feature type="compositionally biased region" description="Low complexity" evidence="3">
    <location>
        <begin position="1026"/>
        <end position="1040"/>
    </location>
</feature>
<reference evidence="5" key="1">
    <citation type="journal article" date="2022" name="G3 (Bethesda)">
        <title>High quality genome of the basidiomycete yeast Dioszegia hungarica PDD-24b-2 isolated from cloud water.</title>
        <authorList>
            <person name="Jarrige D."/>
            <person name="Haridas S."/>
            <person name="Bleykasten-Grosshans C."/>
            <person name="Joly M."/>
            <person name="Nadalig T."/>
            <person name="Sancelme M."/>
            <person name="Vuilleumier S."/>
            <person name="Grigoriev I.V."/>
            <person name="Amato P."/>
            <person name="Bringel F."/>
        </authorList>
    </citation>
    <scope>NUCLEOTIDE SEQUENCE</scope>
    <source>
        <strain evidence="5">PDD-24b-2</strain>
    </source>
</reference>
<feature type="compositionally biased region" description="Low complexity" evidence="3">
    <location>
        <begin position="45"/>
        <end position="85"/>
    </location>
</feature>
<feature type="compositionally biased region" description="Polar residues" evidence="3">
    <location>
        <begin position="661"/>
        <end position="694"/>
    </location>
</feature>
<gene>
    <name evidence="5" type="ORF">MKK02DRAFT_45153</name>
</gene>
<evidence type="ECO:0000256" key="2">
    <source>
        <dbReference type="PROSITE-ProRule" id="PRU00332"/>
    </source>
</evidence>
<dbReference type="GO" id="GO:0005829">
    <property type="term" value="C:cytosol"/>
    <property type="evidence" value="ECO:0007669"/>
    <property type="project" value="TreeGrafter"/>
</dbReference>
<feature type="region of interest" description="Disordered" evidence="3">
    <location>
        <begin position="719"/>
        <end position="765"/>
    </location>
</feature>
<feature type="region of interest" description="Disordered" evidence="3">
    <location>
        <begin position="451"/>
        <end position="523"/>
    </location>
</feature>
<dbReference type="CDD" id="cd07323">
    <property type="entry name" value="LAM"/>
    <property type="match status" value="1"/>
</dbReference>
<feature type="compositionally biased region" description="Basic and acidic residues" evidence="3">
    <location>
        <begin position="143"/>
        <end position="180"/>
    </location>
</feature>
<feature type="compositionally biased region" description="Basic and acidic residues" evidence="3">
    <location>
        <begin position="502"/>
        <end position="513"/>
    </location>
</feature>
<feature type="compositionally biased region" description="Polar residues" evidence="3">
    <location>
        <begin position="289"/>
        <end position="309"/>
    </location>
</feature>
<dbReference type="SUPFAM" id="SSF46785">
    <property type="entry name" value="Winged helix' DNA-binding domain"/>
    <property type="match status" value="1"/>
</dbReference>
<feature type="domain" description="HTH La-type RNA-binding" evidence="4">
    <location>
        <begin position="869"/>
        <end position="959"/>
    </location>
</feature>
<feature type="region of interest" description="Disordered" evidence="3">
    <location>
        <begin position="959"/>
        <end position="986"/>
    </location>
</feature>
<feature type="compositionally biased region" description="Low complexity" evidence="3">
    <location>
        <begin position="186"/>
        <end position="227"/>
    </location>
</feature>
<feature type="region of interest" description="Disordered" evidence="3">
    <location>
        <begin position="1"/>
        <end position="436"/>
    </location>
</feature>